<dbReference type="InterPro" id="IPR045030">
    <property type="entry name" value="LYSM1-4"/>
</dbReference>
<protein>
    <submittedName>
        <fullName evidence="3">Carbohydrate-binding module family 50 protein</fullName>
    </submittedName>
</protein>
<evidence type="ECO:0000313" key="3">
    <source>
        <dbReference type="EMBL" id="KAF2721494.1"/>
    </source>
</evidence>
<feature type="region of interest" description="Disordered" evidence="1">
    <location>
        <begin position="555"/>
        <end position="656"/>
    </location>
</feature>
<organism evidence="3 4">
    <name type="scientific">Polychaeton citri CBS 116435</name>
    <dbReference type="NCBI Taxonomy" id="1314669"/>
    <lineage>
        <taxon>Eukaryota</taxon>
        <taxon>Fungi</taxon>
        <taxon>Dikarya</taxon>
        <taxon>Ascomycota</taxon>
        <taxon>Pezizomycotina</taxon>
        <taxon>Dothideomycetes</taxon>
        <taxon>Dothideomycetidae</taxon>
        <taxon>Capnodiales</taxon>
        <taxon>Capnodiaceae</taxon>
        <taxon>Polychaeton</taxon>
    </lineage>
</organism>
<feature type="compositionally biased region" description="Basic and acidic residues" evidence="1">
    <location>
        <begin position="34"/>
        <end position="45"/>
    </location>
</feature>
<keyword evidence="4" id="KW-1185">Reference proteome</keyword>
<gene>
    <name evidence="3" type="ORF">K431DRAFT_303477</name>
</gene>
<dbReference type="PANTHER" id="PTHR20932">
    <property type="entry name" value="LYSM AND PUTATIVE PEPTIDOGLYCAN-BINDING DOMAIN-CONTAINING PROTEIN"/>
    <property type="match status" value="1"/>
</dbReference>
<feature type="region of interest" description="Disordered" evidence="1">
    <location>
        <begin position="1"/>
        <end position="98"/>
    </location>
</feature>
<dbReference type="PANTHER" id="PTHR20932:SF8">
    <property type="entry name" value="LD22649P"/>
    <property type="match status" value="1"/>
</dbReference>
<feature type="region of interest" description="Disordered" evidence="1">
    <location>
        <begin position="397"/>
        <end position="454"/>
    </location>
</feature>
<proteinExistence type="predicted"/>
<reference evidence="3" key="1">
    <citation type="journal article" date="2020" name="Stud. Mycol.">
        <title>101 Dothideomycetes genomes: a test case for predicting lifestyles and emergence of pathogens.</title>
        <authorList>
            <person name="Haridas S."/>
            <person name="Albert R."/>
            <person name="Binder M."/>
            <person name="Bloem J."/>
            <person name="Labutti K."/>
            <person name="Salamov A."/>
            <person name="Andreopoulos B."/>
            <person name="Baker S."/>
            <person name="Barry K."/>
            <person name="Bills G."/>
            <person name="Bluhm B."/>
            <person name="Cannon C."/>
            <person name="Castanera R."/>
            <person name="Culley D."/>
            <person name="Daum C."/>
            <person name="Ezra D."/>
            <person name="Gonzalez J."/>
            <person name="Henrissat B."/>
            <person name="Kuo A."/>
            <person name="Liang C."/>
            <person name="Lipzen A."/>
            <person name="Lutzoni F."/>
            <person name="Magnuson J."/>
            <person name="Mondo S."/>
            <person name="Nolan M."/>
            <person name="Ohm R."/>
            <person name="Pangilinan J."/>
            <person name="Park H.-J."/>
            <person name="Ramirez L."/>
            <person name="Alfaro M."/>
            <person name="Sun H."/>
            <person name="Tritt A."/>
            <person name="Yoshinaga Y."/>
            <person name="Zwiers L.-H."/>
            <person name="Turgeon B."/>
            <person name="Goodwin S."/>
            <person name="Spatafora J."/>
            <person name="Crous P."/>
            <person name="Grigoriev I."/>
        </authorList>
    </citation>
    <scope>NUCLEOTIDE SEQUENCE</scope>
    <source>
        <strain evidence="3">CBS 116435</strain>
    </source>
</reference>
<feature type="compositionally biased region" description="Basic and acidic residues" evidence="1">
    <location>
        <begin position="179"/>
        <end position="219"/>
    </location>
</feature>
<dbReference type="PROSITE" id="PS51782">
    <property type="entry name" value="LYSM"/>
    <property type="match status" value="1"/>
</dbReference>
<evidence type="ECO:0000256" key="1">
    <source>
        <dbReference type="SAM" id="MobiDB-lite"/>
    </source>
</evidence>
<comment type="caution">
    <text evidence="3">The sequence shown here is derived from an EMBL/GenBank/DDBJ whole genome shotgun (WGS) entry which is preliminary data.</text>
</comment>
<feature type="compositionally biased region" description="Polar residues" evidence="1">
    <location>
        <begin position="55"/>
        <end position="75"/>
    </location>
</feature>
<accession>A0A9P4Q810</accession>
<dbReference type="SUPFAM" id="SSF54106">
    <property type="entry name" value="LysM domain"/>
    <property type="match status" value="1"/>
</dbReference>
<dbReference type="InterPro" id="IPR036779">
    <property type="entry name" value="LysM_dom_sf"/>
</dbReference>
<feature type="region of interest" description="Disordered" evidence="1">
    <location>
        <begin position="159"/>
        <end position="229"/>
    </location>
</feature>
<evidence type="ECO:0000259" key="2">
    <source>
        <dbReference type="PROSITE" id="PS51782"/>
    </source>
</evidence>
<sequence>MNASNARTASTSANASSLRPRTRRLISGLDEGDETHHDPHTETKRIASPVPSPFDSRSVSPIPQTRLSRPTSSHGPASVGEFGRGRQNAGGRKGGAESPIASLWGSSVTALQGIASDLLGNDLVPPDKSKPQRSMKSFVGTGIRSASSGSASSSWITLPSGKWGPSAPTSNPGTIGLGTKDERENALRAQKRRDMLTRQDPGHLDSLGKFKRRTSDDHGSFSAPPGDNEDREALVYIHPVSKTDTMAGITIRYNITANVLRKANRMWPNDSIQTRTSLMLPVDACGAKGRPVQNGEAVDLLTLEDEAQSLDHAEEVKAPAGATNPDGTNTFQRDRTNSTASSAATKSHRRTTSVASSAGISGTSEPPWEHDSWVLLPGATKPTQIARLSRRALGYFPPSRRRSNAYSDFNTTPSTSLDLTRAPTEDSVISPTLSPIRQDLPQRPRRGRKLSNATNGYFPSYLAGPGGVGTMSKNVHSPGPAQDGLNKVFARHLPDVAPPKNQTKLYQPDVPLFNNGATPPVSGGSTPGLGSGGSIDLANVGGAIEGWMRKVATQAKNAMDKPQPRHMPGVSVGASGRGPGATGDLIEMRTPDEFELGGSDDEGDAEAERGRRGSVIHTASAAAVPSSTSATSYFDGTGSAARGRKGQSIGKKGKDD</sequence>
<feature type="compositionally biased region" description="Acidic residues" evidence="1">
    <location>
        <begin position="593"/>
        <end position="605"/>
    </location>
</feature>
<feature type="compositionally biased region" description="Low complexity" evidence="1">
    <location>
        <begin position="618"/>
        <end position="632"/>
    </location>
</feature>
<feature type="compositionally biased region" description="Low complexity" evidence="1">
    <location>
        <begin position="1"/>
        <end position="17"/>
    </location>
</feature>
<dbReference type="CDD" id="cd00118">
    <property type="entry name" value="LysM"/>
    <property type="match status" value="1"/>
</dbReference>
<feature type="domain" description="LysM" evidence="2">
    <location>
        <begin position="236"/>
        <end position="280"/>
    </location>
</feature>
<dbReference type="OrthoDB" id="2192830at2759"/>
<feature type="region of interest" description="Disordered" evidence="1">
    <location>
        <begin position="314"/>
        <end position="367"/>
    </location>
</feature>
<evidence type="ECO:0000313" key="4">
    <source>
        <dbReference type="Proteomes" id="UP000799441"/>
    </source>
</evidence>
<dbReference type="AlphaFoldDB" id="A0A9P4Q810"/>
<dbReference type="EMBL" id="MU003790">
    <property type="protein sequence ID" value="KAF2721494.1"/>
    <property type="molecule type" value="Genomic_DNA"/>
</dbReference>
<feature type="compositionally biased region" description="Polar residues" evidence="1">
    <location>
        <begin position="354"/>
        <end position="364"/>
    </location>
</feature>
<dbReference type="InterPro" id="IPR018392">
    <property type="entry name" value="LysM"/>
</dbReference>
<dbReference type="Gene3D" id="3.10.350.10">
    <property type="entry name" value="LysM domain"/>
    <property type="match status" value="1"/>
</dbReference>
<name>A0A9P4Q810_9PEZI</name>
<dbReference type="Proteomes" id="UP000799441">
    <property type="component" value="Unassembled WGS sequence"/>
</dbReference>
<feature type="compositionally biased region" description="Polar residues" evidence="1">
    <location>
        <begin position="404"/>
        <end position="418"/>
    </location>
</feature>